<dbReference type="InParanoid" id="S8E2W0"/>
<proteinExistence type="predicted"/>
<feature type="compositionally biased region" description="Acidic residues" evidence="1">
    <location>
        <begin position="210"/>
        <end position="221"/>
    </location>
</feature>
<sequence>MTNLPHIRTIQGTTTGLLDPTQPARLHRISGSTLFFASFHPLTATPRTESFENLSLNDEATRPKRVVIETTPGPQGTSSWRFVPRARLAPGVNDEGSWPRLVDICGEVVYCSQDQWDIYKLDSTVYQCSVPADPEKPTITRKKAFERASVDDTDRHPVNGTSAPKTKRRLSTPSDDGAPPNPRKRFRSAAPDDDAMSELGSDAAHPIPILDDEENEVEDLLGDSSRGSSHAPGIRKTTSRTGPRRRTREETESQRQRRREKIASRTRPTNTPYEESQEVDMIDLTADTPNKSHAGSAPFSTTAKRKISPDPHVRSPNEPTTPRPGPSDYTPSQPRKRYRTVSPTAPKQEFGAKRAERQHRREENSKARFDSKRAAWHNSFIQDVMADIPEELRNGAHAHEPEPEQPPDSSDHTQQPEDQAAPDEEAQRQAAIEESRRKLAELEKDRPLWEEAARMRTEAERAAEEQKRAQREAQRRAAEAEERRRQQQERERAEAERRARAAREQAAREQEHRRRQQQQRWTYGPWTTQRALERYKVLSEAFDGAKFSEESPASFDAIPWPVLQAPALLVVEDIDWTAVEAFFRSVRPHMRAQDYKAFVQESHRRFHPDRWRARGILRSVADEETRSCLEVASNTVAQALTPLWREIVKGG</sequence>
<evidence type="ECO:0000313" key="2">
    <source>
        <dbReference type="EMBL" id="EPS97708.1"/>
    </source>
</evidence>
<gene>
    <name evidence="2" type="ORF">FOMPIDRAFT_1052103</name>
</gene>
<feature type="compositionally biased region" description="Basic and acidic residues" evidence="1">
    <location>
        <begin position="350"/>
        <end position="373"/>
    </location>
</feature>
<dbReference type="OrthoDB" id="3265210at2759"/>
<name>S8E2W0_FOMSC</name>
<dbReference type="eggNOG" id="ENOG502SINC">
    <property type="taxonomic scope" value="Eukaryota"/>
</dbReference>
<dbReference type="HOGENOM" id="CLU_432209_0_0_1"/>
<dbReference type="AlphaFoldDB" id="S8E2W0"/>
<dbReference type="Proteomes" id="UP000015241">
    <property type="component" value="Unassembled WGS sequence"/>
</dbReference>
<dbReference type="EMBL" id="KE504173">
    <property type="protein sequence ID" value="EPS97708.1"/>
    <property type="molecule type" value="Genomic_DNA"/>
</dbReference>
<reference evidence="2 3" key="1">
    <citation type="journal article" date="2012" name="Science">
        <title>The Paleozoic origin of enzymatic lignin decomposition reconstructed from 31 fungal genomes.</title>
        <authorList>
            <person name="Floudas D."/>
            <person name="Binder M."/>
            <person name="Riley R."/>
            <person name="Barry K."/>
            <person name="Blanchette R.A."/>
            <person name="Henrissat B."/>
            <person name="Martinez A.T."/>
            <person name="Otillar R."/>
            <person name="Spatafora J.W."/>
            <person name="Yadav J.S."/>
            <person name="Aerts A."/>
            <person name="Benoit I."/>
            <person name="Boyd A."/>
            <person name="Carlson A."/>
            <person name="Copeland A."/>
            <person name="Coutinho P.M."/>
            <person name="de Vries R.P."/>
            <person name="Ferreira P."/>
            <person name="Findley K."/>
            <person name="Foster B."/>
            <person name="Gaskell J."/>
            <person name="Glotzer D."/>
            <person name="Gorecki P."/>
            <person name="Heitman J."/>
            <person name="Hesse C."/>
            <person name="Hori C."/>
            <person name="Igarashi K."/>
            <person name="Jurgens J.A."/>
            <person name="Kallen N."/>
            <person name="Kersten P."/>
            <person name="Kohler A."/>
            <person name="Kuees U."/>
            <person name="Kumar T.K.A."/>
            <person name="Kuo A."/>
            <person name="LaButti K."/>
            <person name="Larrondo L.F."/>
            <person name="Lindquist E."/>
            <person name="Ling A."/>
            <person name="Lombard V."/>
            <person name="Lucas S."/>
            <person name="Lundell T."/>
            <person name="Martin R."/>
            <person name="McLaughlin D.J."/>
            <person name="Morgenstern I."/>
            <person name="Morin E."/>
            <person name="Murat C."/>
            <person name="Nagy L.G."/>
            <person name="Nolan M."/>
            <person name="Ohm R.A."/>
            <person name="Patyshakuliyeva A."/>
            <person name="Rokas A."/>
            <person name="Ruiz-Duenas F.J."/>
            <person name="Sabat G."/>
            <person name="Salamov A."/>
            <person name="Samejima M."/>
            <person name="Schmutz J."/>
            <person name="Slot J.C."/>
            <person name="St John F."/>
            <person name="Stenlid J."/>
            <person name="Sun H."/>
            <person name="Sun S."/>
            <person name="Syed K."/>
            <person name="Tsang A."/>
            <person name="Wiebenga A."/>
            <person name="Young D."/>
            <person name="Pisabarro A."/>
            <person name="Eastwood D.C."/>
            <person name="Martin F."/>
            <person name="Cullen D."/>
            <person name="Grigoriev I.V."/>
            <person name="Hibbett D.S."/>
        </authorList>
    </citation>
    <scope>NUCLEOTIDE SEQUENCE</scope>
    <source>
        <strain evidence="3">FP-58527</strain>
    </source>
</reference>
<accession>S8E2W0</accession>
<feature type="compositionally biased region" description="Basic and acidic residues" evidence="1">
    <location>
        <begin position="133"/>
        <end position="157"/>
    </location>
</feature>
<organism evidence="2 3">
    <name type="scientific">Fomitopsis schrenkii</name>
    <name type="common">Brown rot fungus</name>
    <dbReference type="NCBI Taxonomy" id="2126942"/>
    <lineage>
        <taxon>Eukaryota</taxon>
        <taxon>Fungi</taxon>
        <taxon>Dikarya</taxon>
        <taxon>Basidiomycota</taxon>
        <taxon>Agaricomycotina</taxon>
        <taxon>Agaricomycetes</taxon>
        <taxon>Polyporales</taxon>
        <taxon>Fomitopsis</taxon>
    </lineage>
</organism>
<feature type="region of interest" description="Disordered" evidence="1">
    <location>
        <begin position="130"/>
        <end position="522"/>
    </location>
</feature>
<keyword evidence="3" id="KW-1185">Reference proteome</keyword>
<feature type="compositionally biased region" description="Polar residues" evidence="1">
    <location>
        <begin position="287"/>
        <end position="302"/>
    </location>
</feature>
<protein>
    <submittedName>
        <fullName evidence="2">Uncharacterized protein</fullName>
    </submittedName>
</protein>
<evidence type="ECO:0000256" key="1">
    <source>
        <dbReference type="SAM" id="MobiDB-lite"/>
    </source>
</evidence>
<feature type="compositionally biased region" description="Basic and acidic residues" evidence="1">
    <location>
        <begin position="390"/>
        <end position="402"/>
    </location>
</feature>
<evidence type="ECO:0000313" key="3">
    <source>
        <dbReference type="Proteomes" id="UP000015241"/>
    </source>
</evidence>
<dbReference type="STRING" id="743788.S8E2W0"/>
<feature type="compositionally biased region" description="Basic and acidic residues" evidence="1">
    <location>
        <begin position="425"/>
        <end position="512"/>
    </location>
</feature>